<evidence type="ECO:0000313" key="3">
    <source>
        <dbReference type="Proteomes" id="UP000475862"/>
    </source>
</evidence>
<feature type="transmembrane region" description="Helical" evidence="1">
    <location>
        <begin position="297"/>
        <end position="319"/>
    </location>
</feature>
<dbReference type="Proteomes" id="UP000475862">
    <property type="component" value="Unassembled WGS sequence"/>
</dbReference>
<protein>
    <submittedName>
        <fullName evidence="2">Uncharacterized protein</fullName>
    </submittedName>
</protein>
<keyword evidence="1" id="KW-1133">Transmembrane helix</keyword>
<dbReference type="EMBL" id="VYZN01000041">
    <property type="protein sequence ID" value="KAE9531275.1"/>
    <property type="molecule type" value="Genomic_DNA"/>
</dbReference>
<organism evidence="2 3">
    <name type="scientific">Aphis glycines</name>
    <name type="common">Soybean aphid</name>
    <dbReference type="NCBI Taxonomy" id="307491"/>
    <lineage>
        <taxon>Eukaryota</taxon>
        <taxon>Metazoa</taxon>
        <taxon>Ecdysozoa</taxon>
        <taxon>Arthropoda</taxon>
        <taxon>Hexapoda</taxon>
        <taxon>Insecta</taxon>
        <taxon>Pterygota</taxon>
        <taxon>Neoptera</taxon>
        <taxon>Paraneoptera</taxon>
        <taxon>Hemiptera</taxon>
        <taxon>Sternorrhyncha</taxon>
        <taxon>Aphidomorpha</taxon>
        <taxon>Aphidoidea</taxon>
        <taxon>Aphididae</taxon>
        <taxon>Aphidini</taxon>
        <taxon>Aphis</taxon>
        <taxon>Aphis</taxon>
    </lineage>
</organism>
<gene>
    <name evidence="2" type="ORF">AGLY_010481</name>
</gene>
<keyword evidence="1" id="KW-0472">Membrane</keyword>
<evidence type="ECO:0000313" key="2">
    <source>
        <dbReference type="EMBL" id="KAE9531275.1"/>
    </source>
</evidence>
<feature type="transmembrane region" description="Helical" evidence="1">
    <location>
        <begin position="229"/>
        <end position="250"/>
    </location>
</feature>
<accession>A0A6G0TDV6</accession>
<feature type="transmembrane region" description="Helical" evidence="1">
    <location>
        <begin position="257"/>
        <end position="277"/>
    </location>
</feature>
<keyword evidence="3" id="KW-1185">Reference proteome</keyword>
<proteinExistence type="predicted"/>
<evidence type="ECO:0000256" key="1">
    <source>
        <dbReference type="SAM" id="Phobius"/>
    </source>
</evidence>
<reference evidence="2 3" key="1">
    <citation type="submission" date="2019-08" db="EMBL/GenBank/DDBJ databases">
        <title>The genome of the soybean aphid Biotype 1, its phylome, world population structure and adaptation to the North American continent.</title>
        <authorList>
            <person name="Giordano R."/>
            <person name="Donthu R.K."/>
            <person name="Hernandez A.G."/>
            <person name="Wright C.L."/>
            <person name="Zimin A.V."/>
        </authorList>
    </citation>
    <scope>NUCLEOTIDE SEQUENCE [LARGE SCALE GENOMIC DNA]</scope>
    <source>
        <tissue evidence="2">Whole aphids</tissue>
    </source>
</reference>
<keyword evidence="1" id="KW-0812">Transmembrane</keyword>
<comment type="caution">
    <text evidence="2">The sequence shown here is derived from an EMBL/GenBank/DDBJ whole genome shotgun (WGS) entry which is preliminary data.</text>
</comment>
<sequence length="472" mass="53152">MKKIGFTSVSNHSMNLYLEFFFVKTFEEKLVENVVTNQLLKNYLTDFYENFRSIKKVISINSCTMYSIKYIMHEFFLKNLIFIATTKKKKIKNIVQSDFFYVKINILLTRKKFNVITLDVRCLSRIFQPLNISLRLILLGQSKNKSLSLVYIRFAQFGTGFLGPDSSSEESHFGSVANFGADEVGIFEDNALGRITDLLFSASSASLRLALISANLSSASFCFFNASSFIIISFSFCFSSFFFFSSAAFLTLSSTRLICSSLCLAAHIILSFFQLHFLGFDEEFEINDLLLVLLDTLVFFASILFSSWSFLFIVLVICADDFSSILTSISSNFSRQLEFSTLMGDSSVPLSGENIPGEIHSSTFCIHFLSTTKVELAVGQAIGAMSINLLLVDAPEPLIVEDSLTPFILSDAIYKCSKLLKACLVVLRIGGIAVLRLTRLSFRCILFRHILCRLFPLKIKHSRTRPCAMHQC</sequence>
<dbReference type="AlphaFoldDB" id="A0A6G0TDV6"/>
<name>A0A6G0TDV6_APHGL</name>